<evidence type="ECO:0000259" key="1">
    <source>
        <dbReference type="Pfam" id="PF01850"/>
    </source>
</evidence>
<dbReference type="PANTHER" id="PTHR39677:SF4">
    <property type="entry name" value="RIBONUCLEASE VAPC6"/>
    <property type="match status" value="1"/>
</dbReference>
<gene>
    <name evidence="2" type="ORF">FH603_819</name>
</gene>
<reference evidence="2 3" key="1">
    <citation type="submission" date="2019-06" db="EMBL/GenBank/DDBJ databases">
        <title>Spirosoma utsteinense sp. nov. isolated from Antarctic ice-free soils.</title>
        <authorList>
            <person name="Tahon G."/>
        </authorList>
    </citation>
    <scope>NUCLEOTIDE SEQUENCE [LARGE SCALE GENOMIC DNA]</scope>
    <source>
        <strain evidence="2 3">LMG 31447</strain>
    </source>
</reference>
<dbReference type="Pfam" id="PF01850">
    <property type="entry name" value="PIN"/>
    <property type="match status" value="1"/>
</dbReference>
<evidence type="ECO:0000313" key="2">
    <source>
        <dbReference type="EMBL" id="MBC3790332.1"/>
    </source>
</evidence>
<dbReference type="PANTHER" id="PTHR39677">
    <property type="entry name" value="RIBONUCLEASE VAPC6"/>
    <property type="match status" value="1"/>
</dbReference>
<comment type="caution">
    <text evidence="2">The sequence shown here is derived from an EMBL/GenBank/DDBJ whole genome shotgun (WGS) entry which is preliminary data.</text>
</comment>
<dbReference type="Proteomes" id="UP000700732">
    <property type="component" value="Unassembled WGS sequence"/>
</dbReference>
<organism evidence="2 3">
    <name type="scientific">Spirosoma utsteinense</name>
    <dbReference type="NCBI Taxonomy" id="2585773"/>
    <lineage>
        <taxon>Bacteria</taxon>
        <taxon>Pseudomonadati</taxon>
        <taxon>Bacteroidota</taxon>
        <taxon>Cytophagia</taxon>
        <taxon>Cytophagales</taxon>
        <taxon>Cytophagaceae</taxon>
        <taxon>Spirosoma</taxon>
    </lineage>
</organism>
<keyword evidence="3" id="KW-1185">Reference proteome</keyword>
<name>A0ABR6W365_9BACT</name>
<protein>
    <submittedName>
        <fullName evidence="2">Nucleic acid-binding protein</fullName>
    </submittedName>
</protein>
<sequence length="71" mass="7897">MSLFVVLPVDDRIVPVCLELMQRYNLLPNDALIIATAKLHGIDTIASFDADFLPACEGERIQLIREITDVA</sequence>
<accession>A0ABR6W365</accession>
<feature type="domain" description="PIN" evidence="1">
    <location>
        <begin position="3"/>
        <end position="52"/>
    </location>
</feature>
<dbReference type="Gene3D" id="3.40.50.1010">
    <property type="entry name" value="5'-nuclease"/>
    <property type="match status" value="1"/>
</dbReference>
<dbReference type="EMBL" id="VFIA01000004">
    <property type="protein sequence ID" value="MBC3790332.1"/>
    <property type="molecule type" value="Genomic_DNA"/>
</dbReference>
<dbReference type="InterPro" id="IPR002716">
    <property type="entry name" value="PIN_dom"/>
</dbReference>
<evidence type="ECO:0000313" key="3">
    <source>
        <dbReference type="Proteomes" id="UP000700732"/>
    </source>
</evidence>
<proteinExistence type="predicted"/>
<dbReference type="SUPFAM" id="SSF88723">
    <property type="entry name" value="PIN domain-like"/>
    <property type="match status" value="1"/>
</dbReference>
<dbReference type="InterPro" id="IPR029060">
    <property type="entry name" value="PIN-like_dom_sf"/>
</dbReference>